<evidence type="ECO:0000256" key="3">
    <source>
        <dbReference type="SAM" id="Coils"/>
    </source>
</evidence>
<dbReference type="InterPro" id="IPR002885">
    <property type="entry name" value="PPR_rpt"/>
</dbReference>
<dbReference type="OrthoDB" id="425507at2759"/>
<proteinExistence type="predicted"/>
<evidence type="ECO:0000256" key="1">
    <source>
        <dbReference type="ARBA" id="ARBA00022737"/>
    </source>
</evidence>
<dbReference type="Pfam" id="PF01535">
    <property type="entry name" value="PPR"/>
    <property type="match status" value="2"/>
</dbReference>
<evidence type="ECO:0000256" key="2">
    <source>
        <dbReference type="PROSITE-ProRule" id="PRU00708"/>
    </source>
</evidence>
<dbReference type="AlphaFoldDB" id="A0A1Q9DL11"/>
<feature type="repeat" description="PPR" evidence="2">
    <location>
        <begin position="323"/>
        <end position="357"/>
    </location>
</feature>
<dbReference type="PANTHER" id="PTHR47447">
    <property type="entry name" value="OS03G0856100 PROTEIN"/>
    <property type="match status" value="1"/>
</dbReference>
<dbReference type="PROSITE" id="PS51375">
    <property type="entry name" value="PPR"/>
    <property type="match status" value="2"/>
</dbReference>
<dbReference type="PANTHER" id="PTHR47447:SF17">
    <property type="entry name" value="OS12G0638900 PROTEIN"/>
    <property type="match status" value="1"/>
</dbReference>
<comment type="caution">
    <text evidence="4">The sequence shown here is derived from an EMBL/GenBank/DDBJ whole genome shotgun (WGS) entry which is preliminary data.</text>
</comment>
<feature type="coiled-coil region" evidence="3">
    <location>
        <begin position="48"/>
        <end position="75"/>
    </location>
</feature>
<keyword evidence="5" id="KW-1185">Reference proteome</keyword>
<organism evidence="4 5">
    <name type="scientific">Symbiodinium microadriaticum</name>
    <name type="common">Dinoflagellate</name>
    <name type="synonym">Zooxanthella microadriatica</name>
    <dbReference type="NCBI Taxonomy" id="2951"/>
    <lineage>
        <taxon>Eukaryota</taxon>
        <taxon>Sar</taxon>
        <taxon>Alveolata</taxon>
        <taxon>Dinophyceae</taxon>
        <taxon>Suessiales</taxon>
        <taxon>Symbiodiniaceae</taxon>
        <taxon>Symbiodinium</taxon>
    </lineage>
</organism>
<reference evidence="4 5" key="1">
    <citation type="submission" date="2016-02" db="EMBL/GenBank/DDBJ databases">
        <title>Genome analysis of coral dinoflagellate symbionts highlights evolutionary adaptations to a symbiotic lifestyle.</title>
        <authorList>
            <person name="Aranda M."/>
            <person name="Li Y."/>
            <person name="Liew Y.J."/>
            <person name="Baumgarten S."/>
            <person name="Simakov O."/>
            <person name="Wilson M."/>
            <person name="Piel J."/>
            <person name="Ashoor H."/>
            <person name="Bougouffa S."/>
            <person name="Bajic V.B."/>
            <person name="Ryu T."/>
            <person name="Ravasi T."/>
            <person name="Bayer T."/>
            <person name="Micklem G."/>
            <person name="Kim H."/>
            <person name="Bhak J."/>
            <person name="Lajeunesse T.C."/>
            <person name="Voolstra C.R."/>
        </authorList>
    </citation>
    <scope>NUCLEOTIDE SEQUENCE [LARGE SCALE GENOMIC DNA]</scope>
    <source>
        <strain evidence="4 5">CCMP2467</strain>
    </source>
</reference>
<dbReference type="InterPro" id="IPR011990">
    <property type="entry name" value="TPR-like_helical_dom_sf"/>
</dbReference>
<dbReference type="EMBL" id="LSRX01000489">
    <property type="protein sequence ID" value="OLP95833.1"/>
    <property type="molecule type" value="Genomic_DNA"/>
</dbReference>
<evidence type="ECO:0000313" key="4">
    <source>
        <dbReference type="EMBL" id="OLP95833.1"/>
    </source>
</evidence>
<evidence type="ECO:0000313" key="5">
    <source>
        <dbReference type="Proteomes" id="UP000186817"/>
    </source>
</evidence>
<dbReference type="Proteomes" id="UP000186817">
    <property type="component" value="Unassembled WGS sequence"/>
</dbReference>
<name>A0A1Q9DL11_SYMMI</name>
<dbReference type="Pfam" id="PF13812">
    <property type="entry name" value="PPR_3"/>
    <property type="match status" value="2"/>
</dbReference>
<sequence length="1212" mass="130666">MFVGSTKKSHHEGHTPDWTAVGNMEGVCLGKCLPGGARDRRPINRKYGAEADEEIDHLREQVRALTDANLALRREVASPDCLCAAMGCAGTDATAILRSSLMEATTCDAPGNGCAKEATDAYTACLALRSLQRQSAWQEAISLFAAIDRRSVEINEYVCTAAVTSCGKGLQWALAEQILSSLPQRRLVPDGVLHSAVMAAGAPWPRAARLLQATQTAQVQSDVVTWSAAIASAEKGSWTTSLRYLSAMEAKGVQPNVVSFGACISAFREEMGVWQQAIALLEATPAVNEISVNAAIAACARSGEWVAALCLLNSLSDCFLRADAVSFSSAVSACENCSRWQEALAVLKRMQSLRHREDAFTCGAAMSACEKAGKWEEALFLIAAMCLHRLEVDTVCAGAALSACEKGQQRSAALRLFRSLRMSGCQLDAIAFHATISACEKAADWLWALELLSERDRCNLREETRRDAKRRGPVGLSAAVSACEKSREWRAALRLLASAEYRKADLDSIACNAAISACEKSVEWRWAVSLLGAMQVSSIRRDEVSYNAAISACENSSHWRCALALGPGTQEGLGALLAACEKAYEWRRALSVLTVHHLERLATDIISCDSMLMACRPGWHWQVALVLLGSMASDSMHPTALSYDAALPAFHAGGGGTYIPSLLAALPAVADRCAAWGDSHDPGAGESRQSAWQRALSYLQSMPEQSLQPNVGIHSQKHILQTRPRSGPELTEGKPVLHKMGGCGGRSVKSQECFNPLQLHLGPLQLSNEGFELQPKLNVGIKGKGITAMAGVRDIRDGLILDGMAMVTKHYMGQGRTIAEVLRNVKAQNPLPVIDDIVAAIPHVAAEIVHLIGADVTSDIVESVRGTLYAYTGVGVSAGVFLGWLDTDGYAMMGALGQASLLKSVALSFRVGISEDKMSSRLVMVVGNVGFEELVSKLLFDYAGDGLFLGFRRFSDVLPGPLLIHDGMETYSSFVQHMFSFGAALSACERGSQWLLALLLLQDMDVRSVQRDVISCSAAISACEKSAAWQSAVALVQTMMASQIRCDVVCLGAAVAALAAGSEWSRALHMAQEMEVASVSLNVVAYGSALKACEMSRSWQQALAILQEMEDRQVHPNVICYNSTISACEKSACWEWALEVLWQMRLRRLPADVISYSAASSACEKCAQWQWSLHLLDDMMLWRVDPDNYTYASSISVSSLFQLGLLVGDATI</sequence>
<accession>A0A1Q9DL11</accession>
<keyword evidence="1" id="KW-0677">Repeat</keyword>
<gene>
    <name evidence="4" type="ORF">AK812_SmicGene22008</name>
</gene>
<keyword evidence="3" id="KW-0175">Coiled coil</keyword>
<protein>
    <submittedName>
        <fullName evidence="4">Pentatricopeptide repeat-containing protein, chloroplastic</fullName>
    </submittedName>
</protein>
<dbReference type="Gene3D" id="1.25.40.10">
    <property type="entry name" value="Tetratricopeptide repeat domain"/>
    <property type="match status" value="6"/>
</dbReference>
<feature type="repeat" description="PPR" evidence="2">
    <location>
        <begin position="1082"/>
        <end position="1116"/>
    </location>
</feature>